<reference evidence="2" key="2">
    <citation type="journal article" date="2018" name="Nat. Commun.">
        <title>Extreme sensitivity to ultraviolet light in the fungal pathogen causing white-nose syndrome of bats.</title>
        <authorList>
            <person name="Palmer J.M."/>
            <person name="Drees K.P."/>
            <person name="Foster J.T."/>
            <person name="Lindner D.L."/>
        </authorList>
    </citation>
    <scope>NUCLEOTIDE SEQUENCE [LARGE SCALE GENOMIC DNA]</scope>
    <source>
        <strain evidence="2">UAMH 10579</strain>
    </source>
</reference>
<name>A0A1B8GWS8_9PEZI</name>
<proteinExistence type="predicted"/>
<keyword evidence="2" id="KW-1185">Reference proteome</keyword>
<dbReference type="EMBL" id="KV460209">
    <property type="protein sequence ID" value="OBU00269.1"/>
    <property type="molecule type" value="Genomic_DNA"/>
</dbReference>
<dbReference type="Proteomes" id="UP000091956">
    <property type="component" value="Unassembled WGS sequence"/>
</dbReference>
<gene>
    <name evidence="1" type="ORF">VE01_01423</name>
</gene>
<dbReference type="RefSeq" id="XP_018134001.1">
    <property type="nucleotide sequence ID" value="XM_018270945.1"/>
</dbReference>
<dbReference type="STRING" id="342668.A0A1B8GWS8"/>
<accession>A0A1B8GWS8</accession>
<evidence type="ECO:0000313" key="1">
    <source>
        <dbReference type="EMBL" id="OBU00269.1"/>
    </source>
</evidence>
<organism evidence="1 2">
    <name type="scientific">Pseudogymnoascus verrucosus</name>
    <dbReference type="NCBI Taxonomy" id="342668"/>
    <lineage>
        <taxon>Eukaryota</taxon>
        <taxon>Fungi</taxon>
        <taxon>Dikarya</taxon>
        <taxon>Ascomycota</taxon>
        <taxon>Pezizomycotina</taxon>
        <taxon>Leotiomycetes</taxon>
        <taxon>Thelebolales</taxon>
        <taxon>Thelebolaceae</taxon>
        <taxon>Pseudogymnoascus</taxon>
    </lineage>
</organism>
<dbReference type="AlphaFoldDB" id="A0A1B8GWS8"/>
<sequence length="119" mass="13134">MTAWAGIISAQLCGYLSNNRIPLAVACRSRGIWRPEYRLANTLIPVSCSPSSPSTSSTAKSSRFIAQKSRLFSEMFFAITSPRYESSQKPSLSLFYCQALTISTGARGLFRVLFPSHEC</sequence>
<reference evidence="1 2" key="1">
    <citation type="submission" date="2016-03" db="EMBL/GenBank/DDBJ databases">
        <title>Comparative genomics of Pseudogymnoascus destructans, the fungus causing white-nose syndrome of bats.</title>
        <authorList>
            <person name="Palmer J.M."/>
            <person name="Drees K.P."/>
            <person name="Foster J.T."/>
            <person name="Lindner D.L."/>
        </authorList>
    </citation>
    <scope>NUCLEOTIDE SEQUENCE [LARGE SCALE GENOMIC DNA]</scope>
    <source>
        <strain evidence="1 2">UAMH 10579</strain>
    </source>
</reference>
<protein>
    <submittedName>
        <fullName evidence="1">Uncharacterized protein</fullName>
    </submittedName>
</protein>
<dbReference type="GeneID" id="28834809"/>
<evidence type="ECO:0000313" key="2">
    <source>
        <dbReference type="Proteomes" id="UP000091956"/>
    </source>
</evidence>